<evidence type="ECO:0000313" key="2">
    <source>
        <dbReference type="EMBL" id="KAG7175248.1"/>
    </source>
</evidence>
<evidence type="ECO:0000313" key="3">
    <source>
        <dbReference type="Proteomes" id="UP000747542"/>
    </source>
</evidence>
<dbReference type="AlphaFoldDB" id="A0A8J5TM63"/>
<dbReference type="EMBL" id="JAHLQT010006108">
    <property type="protein sequence ID" value="KAG7175248.1"/>
    <property type="molecule type" value="Genomic_DNA"/>
</dbReference>
<proteinExistence type="predicted"/>
<protein>
    <submittedName>
        <fullName evidence="2">Uncharacterized protein</fullName>
    </submittedName>
</protein>
<name>A0A8J5TM63_HOMAM</name>
<gene>
    <name evidence="2" type="ORF">Hamer_G001279</name>
</gene>
<dbReference type="Proteomes" id="UP000747542">
    <property type="component" value="Unassembled WGS sequence"/>
</dbReference>
<feature type="compositionally biased region" description="Polar residues" evidence="1">
    <location>
        <begin position="15"/>
        <end position="24"/>
    </location>
</feature>
<keyword evidence="3" id="KW-1185">Reference proteome</keyword>
<comment type="caution">
    <text evidence="2">The sequence shown here is derived from an EMBL/GenBank/DDBJ whole genome shotgun (WGS) entry which is preliminary data.</text>
</comment>
<reference evidence="2" key="1">
    <citation type="journal article" date="2021" name="Sci. Adv.">
        <title>The American lobster genome reveals insights on longevity, neural, and immune adaptations.</title>
        <authorList>
            <person name="Polinski J.M."/>
            <person name="Zimin A.V."/>
            <person name="Clark K.F."/>
            <person name="Kohn A.B."/>
            <person name="Sadowski N."/>
            <person name="Timp W."/>
            <person name="Ptitsyn A."/>
            <person name="Khanna P."/>
            <person name="Romanova D.Y."/>
            <person name="Williams P."/>
            <person name="Greenwood S.J."/>
            <person name="Moroz L.L."/>
            <person name="Walt D.R."/>
            <person name="Bodnar A.G."/>
        </authorList>
    </citation>
    <scope>NUCLEOTIDE SEQUENCE</scope>
    <source>
        <strain evidence="2">GMGI-L3</strain>
    </source>
</reference>
<feature type="region of interest" description="Disordered" evidence="1">
    <location>
        <begin position="11"/>
        <end position="40"/>
    </location>
</feature>
<sequence length="82" mass="8886">MPTYLAVDNIDHDPSTASSHSSFHGTGISLFQHPDGHGGTDQIVPQLDRSVRKISKEPEEYAVVSAVVAIKNPPIPEQPRLT</sequence>
<organism evidence="2 3">
    <name type="scientific">Homarus americanus</name>
    <name type="common">American lobster</name>
    <dbReference type="NCBI Taxonomy" id="6706"/>
    <lineage>
        <taxon>Eukaryota</taxon>
        <taxon>Metazoa</taxon>
        <taxon>Ecdysozoa</taxon>
        <taxon>Arthropoda</taxon>
        <taxon>Crustacea</taxon>
        <taxon>Multicrustacea</taxon>
        <taxon>Malacostraca</taxon>
        <taxon>Eumalacostraca</taxon>
        <taxon>Eucarida</taxon>
        <taxon>Decapoda</taxon>
        <taxon>Pleocyemata</taxon>
        <taxon>Astacidea</taxon>
        <taxon>Nephropoidea</taxon>
        <taxon>Nephropidae</taxon>
        <taxon>Homarus</taxon>
    </lineage>
</organism>
<accession>A0A8J5TM63</accession>
<evidence type="ECO:0000256" key="1">
    <source>
        <dbReference type="SAM" id="MobiDB-lite"/>
    </source>
</evidence>